<evidence type="ECO:0000313" key="4">
    <source>
        <dbReference type="Proteomes" id="UP000521943"/>
    </source>
</evidence>
<protein>
    <recommendedName>
        <fullName evidence="2">C2H2-type domain-containing protein</fullName>
    </recommendedName>
</protein>
<organism evidence="3 4">
    <name type="scientific">Ephemerocybe angulata</name>
    <dbReference type="NCBI Taxonomy" id="980116"/>
    <lineage>
        <taxon>Eukaryota</taxon>
        <taxon>Fungi</taxon>
        <taxon>Dikarya</taxon>
        <taxon>Basidiomycota</taxon>
        <taxon>Agaricomycotina</taxon>
        <taxon>Agaricomycetes</taxon>
        <taxon>Agaricomycetidae</taxon>
        <taxon>Agaricales</taxon>
        <taxon>Agaricineae</taxon>
        <taxon>Psathyrellaceae</taxon>
        <taxon>Ephemerocybe</taxon>
    </lineage>
</organism>
<reference evidence="3 4" key="1">
    <citation type="submission" date="2020-07" db="EMBL/GenBank/DDBJ databases">
        <title>Comparative genomics of pyrophilous fungi reveals a link between fire events and developmental genes.</title>
        <authorList>
            <consortium name="DOE Joint Genome Institute"/>
            <person name="Steindorff A.S."/>
            <person name="Carver A."/>
            <person name="Calhoun S."/>
            <person name="Stillman K."/>
            <person name="Liu H."/>
            <person name="Lipzen A."/>
            <person name="Pangilinan J."/>
            <person name="Labutti K."/>
            <person name="Bruns T.D."/>
            <person name="Grigoriev I.V."/>
        </authorList>
    </citation>
    <scope>NUCLEOTIDE SEQUENCE [LARGE SCALE GENOMIC DNA]</scope>
    <source>
        <strain evidence="3 4">CBS 144469</strain>
    </source>
</reference>
<evidence type="ECO:0000259" key="2">
    <source>
        <dbReference type="PROSITE" id="PS00028"/>
    </source>
</evidence>
<feature type="domain" description="C2H2-type" evidence="2">
    <location>
        <begin position="74"/>
        <end position="95"/>
    </location>
</feature>
<dbReference type="EMBL" id="JACGCI010000081">
    <property type="protein sequence ID" value="KAF6747400.1"/>
    <property type="molecule type" value="Genomic_DNA"/>
</dbReference>
<accession>A0A8H6HJA8</accession>
<dbReference type="InterPro" id="IPR013087">
    <property type="entry name" value="Znf_C2H2_type"/>
</dbReference>
<keyword evidence="1" id="KW-0732">Signal</keyword>
<feature type="signal peptide" evidence="1">
    <location>
        <begin position="1"/>
        <end position="21"/>
    </location>
</feature>
<evidence type="ECO:0000313" key="3">
    <source>
        <dbReference type="EMBL" id="KAF6747400.1"/>
    </source>
</evidence>
<proteinExistence type="predicted"/>
<sequence>MQFSLLALLPLFVSLASIVSARHDHGLHARDELSATRSFDESQLSLRELLGDMTTRELIEELTERMERRGLRSCPYCKVAFANTERVLGHIQSDHWSSIEDCPYPNCGLSFNKLKSDRKEKMLAHMKNAHIIQG</sequence>
<dbReference type="PROSITE" id="PS00028">
    <property type="entry name" value="ZINC_FINGER_C2H2_1"/>
    <property type="match status" value="1"/>
</dbReference>
<keyword evidence="4" id="KW-1185">Reference proteome</keyword>
<gene>
    <name evidence="3" type="ORF">DFP72DRAFT_1174905</name>
</gene>
<name>A0A8H6HJA8_9AGAR</name>
<feature type="chain" id="PRO_5034477483" description="C2H2-type domain-containing protein" evidence="1">
    <location>
        <begin position="22"/>
        <end position="134"/>
    </location>
</feature>
<dbReference type="AlphaFoldDB" id="A0A8H6HJA8"/>
<comment type="caution">
    <text evidence="3">The sequence shown here is derived from an EMBL/GenBank/DDBJ whole genome shotgun (WGS) entry which is preliminary data.</text>
</comment>
<dbReference type="Proteomes" id="UP000521943">
    <property type="component" value="Unassembled WGS sequence"/>
</dbReference>
<evidence type="ECO:0000256" key="1">
    <source>
        <dbReference type="SAM" id="SignalP"/>
    </source>
</evidence>